<dbReference type="KEGG" id="fit:Fi14EGH31_03790"/>
<dbReference type="GeneID" id="70578803"/>
<protein>
    <submittedName>
        <fullName evidence="4">DNA-binding response regulator</fullName>
    </submittedName>
</protein>
<dbReference type="SUPFAM" id="SSF52172">
    <property type="entry name" value="CheY-like"/>
    <property type="match status" value="1"/>
</dbReference>
<dbReference type="Pfam" id="PF00072">
    <property type="entry name" value="Response_reg"/>
    <property type="match status" value="1"/>
</dbReference>
<feature type="modified residue" description="4-aspartylphosphate" evidence="1">
    <location>
        <position position="47"/>
    </location>
</feature>
<dbReference type="PROSITE" id="PS50110">
    <property type="entry name" value="RESPONSE_REGULATORY"/>
    <property type="match status" value="1"/>
</dbReference>
<dbReference type="InterPro" id="IPR007492">
    <property type="entry name" value="LytTR_DNA-bd_dom"/>
</dbReference>
<dbReference type="Pfam" id="PF04397">
    <property type="entry name" value="LytTR"/>
    <property type="match status" value="1"/>
</dbReference>
<dbReference type="Proteomes" id="UP000593842">
    <property type="component" value="Chromosome"/>
</dbReference>
<dbReference type="InterPro" id="IPR011006">
    <property type="entry name" value="CheY-like_superfamily"/>
</dbReference>
<reference evidence="5" key="1">
    <citation type="submission" date="2020-09" db="EMBL/GenBank/DDBJ databases">
        <title>Complete genome sequencing of Faecalibacillus intestinalis strain 14EGH31.</title>
        <authorList>
            <person name="Sakamoto M."/>
            <person name="Murakami T."/>
            <person name="Mori H."/>
        </authorList>
    </citation>
    <scope>NUCLEOTIDE SEQUENCE [LARGE SCALE GENOMIC DNA]</scope>
    <source>
        <strain evidence="5">14EGH31</strain>
    </source>
</reference>
<dbReference type="EMBL" id="AP024085">
    <property type="protein sequence ID" value="BCL56667.1"/>
    <property type="molecule type" value="Genomic_DNA"/>
</dbReference>
<dbReference type="Gene3D" id="2.40.50.1020">
    <property type="entry name" value="LytTr DNA-binding domain"/>
    <property type="match status" value="1"/>
</dbReference>
<dbReference type="InterPro" id="IPR046947">
    <property type="entry name" value="LytR-like"/>
</dbReference>
<dbReference type="PANTHER" id="PTHR37299">
    <property type="entry name" value="TRANSCRIPTIONAL REGULATOR-RELATED"/>
    <property type="match status" value="1"/>
</dbReference>
<evidence type="ECO:0000313" key="5">
    <source>
        <dbReference type="Proteomes" id="UP000593842"/>
    </source>
</evidence>
<evidence type="ECO:0000313" key="4">
    <source>
        <dbReference type="EMBL" id="BCL56667.1"/>
    </source>
</evidence>
<feature type="domain" description="Response regulatory" evidence="2">
    <location>
        <begin position="2"/>
        <end position="109"/>
    </location>
</feature>
<keyword evidence="1" id="KW-0597">Phosphoprotein</keyword>
<dbReference type="GO" id="GO:0000156">
    <property type="term" value="F:phosphorelay response regulator activity"/>
    <property type="evidence" value="ECO:0007669"/>
    <property type="project" value="InterPro"/>
</dbReference>
<gene>
    <name evidence="4" type="ORF">Fi14EGH31_03790</name>
</gene>
<dbReference type="SMART" id="SM00448">
    <property type="entry name" value="REC"/>
    <property type="match status" value="1"/>
</dbReference>
<dbReference type="RefSeq" id="WP_022000976.1">
    <property type="nucleotide sequence ID" value="NZ_AP024085.1"/>
</dbReference>
<dbReference type="GO" id="GO:0003677">
    <property type="term" value="F:DNA binding"/>
    <property type="evidence" value="ECO:0007669"/>
    <property type="project" value="UniProtKB-KW"/>
</dbReference>
<keyword evidence="4" id="KW-0238">DNA-binding</keyword>
<dbReference type="SMART" id="SM00850">
    <property type="entry name" value="LytTR"/>
    <property type="match status" value="1"/>
</dbReference>
<feature type="domain" description="HTH LytTR-type" evidence="3">
    <location>
        <begin position="117"/>
        <end position="216"/>
    </location>
</feature>
<evidence type="ECO:0000259" key="2">
    <source>
        <dbReference type="PROSITE" id="PS50110"/>
    </source>
</evidence>
<dbReference type="InterPro" id="IPR001789">
    <property type="entry name" value="Sig_transdc_resp-reg_receiver"/>
</dbReference>
<dbReference type="CDD" id="cd00156">
    <property type="entry name" value="REC"/>
    <property type="match status" value="1"/>
</dbReference>
<accession>A0A7I8DVN0</accession>
<dbReference type="Gene3D" id="3.40.50.2300">
    <property type="match status" value="1"/>
</dbReference>
<proteinExistence type="predicted"/>
<dbReference type="PANTHER" id="PTHR37299:SF1">
    <property type="entry name" value="STAGE 0 SPORULATION PROTEIN A HOMOLOG"/>
    <property type="match status" value="1"/>
</dbReference>
<dbReference type="PROSITE" id="PS50930">
    <property type="entry name" value="HTH_LYTTR"/>
    <property type="match status" value="1"/>
</dbReference>
<evidence type="ECO:0000256" key="1">
    <source>
        <dbReference type="PROSITE-ProRule" id="PRU00169"/>
    </source>
</evidence>
<dbReference type="AlphaFoldDB" id="A0A7I8DVN0"/>
<organism evidence="4 5">
    <name type="scientific">Faecalibacillus intestinalis</name>
    <dbReference type="NCBI Taxonomy" id="1982626"/>
    <lineage>
        <taxon>Bacteria</taxon>
        <taxon>Bacillati</taxon>
        <taxon>Bacillota</taxon>
        <taxon>Erysipelotrichia</taxon>
        <taxon>Erysipelotrichales</taxon>
        <taxon>Coprobacillaceae</taxon>
        <taxon>Faecalibacillus</taxon>
    </lineage>
</organism>
<evidence type="ECO:0000259" key="3">
    <source>
        <dbReference type="PROSITE" id="PS50930"/>
    </source>
</evidence>
<sequence length="219" mass="26301">MKIKIIDDDIQFIDSLKNNLTGEFDHVLINGSTSFDDEYDYDIYFLDIDMPNNGLEIARKIKQFNDDIIVIFVSFREDLIFEALQTFPYYFLRKKYLKEELPIVINKIKKMLVNNQIDIYYKGKEISLDASKILYIEKNGQYTHIVTEKNTYIVKHSMKYYEKRLSLKMFGYVSQGFLANYQYIESENSQYVLMKNGYVSYYSRGRRKRFLDNYLKYIT</sequence>
<name>A0A7I8DVN0_9FIRM</name>